<name>A0A179IGL4_CORDF</name>
<dbReference type="GO" id="GO:0008270">
    <property type="term" value="F:zinc ion binding"/>
    <property type="evidence" value="ECO:0007669"/>
    <property type="project" value="InterPro"/>
</dbReference>
<keyword evidence="11" id="KW-0961">Cell wall biogenesis/degradation</keyword>
<dbReference type="InterPro" id="IPR000834">
    <property type="entry name" value="Peptidase_M14"/>
</dbReference>
<evidence type="ECO:0000256" key="9">
    <source>
        <dbReference type="ARBA" id="ARBA00022833"/>
    </source>
</evidence>
<comment type="cofactor">
    <cofactor evidence="1">
        <name>Zn(2+)</name>
        <dbReference type="ChEBI" id="CHEBI:29105"/>
    </cofactor>
</comment>
<keyword evidence="7" id="KW-0479">Metal-binding</keyword>
<evidence type="ECO:0000256" key="7">
    <source>
        <dbReference type="ARBA" id="ARBA00022723"/>
    </source>
</evidence>
<comment type="caution">
    <text evidence="17">The sequence shown here is derived from an EMBL/GenBank/DDBJ whole genome shotgun (WGS) entry which is preliminary data.</text>
</comment>
<dbReference type="PANTHER" id="PTHR11705">
    <property type="entry name" value="PROTEASE FAMILY M14 CARBOXYPEPTIDASE A,B"/>
    <property type="match status" value="1"/>
</dbReference>
<dbReference type="OMA" id="WFYHQLH"/>
<proteinExistence type="inferred from homology"/>
<dbReference type="GO" id="GO:0071555">
    <property type="term" value="P:cell wall organization"/>
    <property type="evidence" value="ECO:0007669"/>
    <property type="project" value="UniProtKB-KW"/>
</dbReference>
<comment type="subcellular location">
    <subcellularLocation>
        <location evidence="3">Secreted</location>
    </subcellularLocation>
    <subcellularLocation>
        <location evidence="2">Vacuole</location>
    </subcellularLocation>
</comment>
<dbReference type="SUPFAM" id="SSF53187">
    <property type="entry name" value="Zn-dependent exopeptidases"/>
    <property type="match status" value="1"/>
</dbReference>
<comment type="caution">
    <text evidence="15">Lacks conserved residue(s) required for the propagation of feature annotation.</text>
</comment>
<evidence type="ECO:0000256" key="5">
    <source>
        <dbReference type="ARBA" id="ARBA00022525"/>
    </source>
</evidence>
<keyword evidence="10" id="KW-1015">Disulfide bond</keyword>
<dbReference type="EMBL" id="LUKN01001415">
    <property type="protein sequence ID" value="OAR01022.1"/>
    <property type="molecule type" value="Genomic_DNA"/>
</dbReference>
<sequence>MPYPAEHFNYHQQHNADGFTAGDQVHRFFSTEIPLHFDKSIAVRLAFSSTRSSGLAYATPAPAAMKTISFATALLVAVSAHKPGDNGRYSRDGVSIQAHARPIDGKAPIFPLLTKLRDTAVELLFGKHPTKDLDGPGTNIDRLRYRYANEIVMRFNVTSIEEEQALADASSRLFLDVWGVTGDYVDVRMPTNQVSPLLGLLPSKLQSSHFTLISDLSRAVYDSLPKDTPSRLIGPKGAFERFPSRLTVSDSLFFLRYHPLKTIMQWMQLLESIFPEHVKYMSIGQSSEGRDIPALRVGRPGADAADGPRKTMVITAGIHAREWISTTTANYVAWALITEFNKDPVITKFLHHFDVVIIPTLNPDGMEYSWQNDRLWRKSRQETNLRMCKGYDLDRSFGFGDLSEHTQSDPCSEDYGGEEPFEAAEAAAFAKWAHEQTEKNNVQFVGMIDYHSYSQQILFPYAYSCAVEPPNLENLEELAAGIAKTIRVSTGELYSVSPACDAAMVEDKTKSGLSRSRINEGAGSVMDWFYQDMNAHFSYQIKLRDHGLYGFLLPDEEIIPTGREMFFVMKYVADYLLGNNGIEMLKETPGDDNMMNQELRRRYMRR</sequence>
<evidence type="ECO:0000256" key="4">
    <source>
        <dbReference type="ARBA" id="ARBA00005988"/>
    </source>
</evidence>
<keyword evidence="18" id="KW-1185">Reference proteome</keyword>
<evidence type="ECO:0000256" key="11">
    <source>
        <dbReference type="ARBA" id="ARBA00023316"/>
    </source>
</evidence>
<dbReference type="GO" id="GO:0004181">
    <property type="term" value="F:metallocarboxypeptidase activity"/>
    <property type="evidence" value="ECO:0007669"/>
    <property type="project" value="InterPro"/>
</dbReference>
<dbReference type="PROSITE" id="PS00132">
    <property type="entry name" value="CARBOXYPEPT_ZN_1"/>
    <property type="match status" value="1"/>
</dbReference>
<keyword evidence="6" id="KW-0926">Vacuole</keyword>
<dbReference type="GO" id="GO:0006508">
    <property type="term" value="P:proteolysis"/>
    <property type="evidence" value="ECO:0007669"/>
    <property type="project" value="InterPro"/>
</dbReference>
<evidence type="ECO:0000256" key="15">
    <source>
        <dbReference type="PROSITE-ProRule" id="PRU01379"/>
    </source>
</evidence>
<evidence type="ECO:0000313" key="18">
    <source>
        <dbReference type="Proteomes" id="UP000243081"/>
    </source>
</evidence>
<evidence type="ECO:0000259" key="16">
    <source>
        <dbReference type="PROSITE" id="PS52035"/>
    </source>
</evidence>
<dbReference type="Pfam" id="PF00246">
    <property type="entry name" value="Peptidase_M14"/>
    <property type="match status" value="1"/>
</dbReference>
<gene>
    <name evidence="17" type="ORF">LLEC1_01344</name>
</gene>
<dbReference type="OrthoDB" id="3626597at2759"/>
<comment type="similarity">
    <text evidence="4 15">Belongs to the peptidase M14 family.</text>
</comment>
<dbReference type="GO" id="GO:0005773">
    <property type="term" value="C:vacuole"/>
    <property type="evidence" value="ECO:0007669"/>
    <property type="project" value="UniProtKB-SubCell"/>
</dbReference>
<accession>A0A179IGL4</accession>
<evidence type="ECO:0000256" key="1">
    <source>
        <dbReference type="ARBA" id="ARBA00001947"/>
    </source>
</evidence>
<dbReference type="SMART" id="SM00631">
    <property type="entry name" value="Zn_pept"/>
    <property type="match status" value="1"/>
</dbReference>
<dbReference type="PROSITE" id="PS52035">
    <property type="entry name" value="PEPTIDASE_M14"/>
    <property type="match status" value="1"/>
</dbReference>
<keyword evidence="8" id="KW-0732">Signal</keyword>
<dbReference type="FunFam" id="3.40.630.10:FF:000060">
    <property type="entry name" value="Putative metallocarboxypeptidase ecm14"/>
    <property type="match status" value="1"/>
</dbReference>
<dbReference type="InterPro" id="IPR057246">
    <property type="entry name" value="CARBOXYPEPT_ZN_1"/>
</dbReference>
<evidence type="ECO:0000256" key="12">
    <source>
        <dbReference type="ARBA" id="ARBA00025210"/>
    </source>
</evidence>
<evidence type="ECO:0000256" key="13">
    <source>
        <dbReference type="ARBA" id="ARBA00026187"/>
    </source>
</evidence>
<evidence type="ECO:0000256" key="10">
    <source>
        <dbReference type="ARBA" id="ARBA00023157"/>
    </source>
</evidence>
<dbReference type="AlphaFoldDB" id="A0A179IGL4"/>
<evidence type="ECO:0000256" key="2">
    <source>
        <dbReference type="ARBA" id="ARBA00004116"/>
    </source>
</evidence>
<keyword evidence="9" id="KW-0862">Zinc</keyword>
<evidence type="ECO:0000256" key="6">
    <source>
        <dbReference type="ARBA" id="ARBA00022554"/>
    </source>
</evidence>
<evidence type="ECO:0000313" key="17">
    <source>
        <dbReference type="EMBL" id="OAR01022.1"/>
    </source>
</evidence>
<protein>
    <recommendedName>
        <fullName evidence="13">Inactive metallocarboxypeptidase ECM14</fullName>
    </recommendedName>
    <alternativeName>
        <fullName evidence="14">Inactive metallocarboxypeptidase ecm14</fullName>
    </alternativeName>
</protein>
<comment type="function">
    <text evidence="12">Inactive carboxypeptidase that may play a role in cell wall organization and biogenesis.</text>
</comment>
<dbReference type="CDD" id="cd03860">
    <property type="entry name" value="M14_CP_A-B_like"/>
    <property type="match status" value="1"/>
</dbReference>
<dbReference type="Gene3D" id="3.40.630.10">
    <property type="entry name" value="Zn peptidases"/>
    <property type="match status" value="1"/>
</dbReference>
<dbReference type="Proteomes" id="UP000243081">
    <property type="component" value="Unassembled WGS sequence"/>
</dbReference>
<keyword evidence="5" id="KW-0964">Secreted</keyword>
<evidence type="ECO:0000256" key="3">
    <source>
        <dbReference type="ARBA" id="ARBA00004613"/>
    </source>
</evidence>
<evidence type="ECO:0000256" key="14">
    <source>
        <dbReference type="ARBA" id="ARBA00026213"/>
    </source>
</evidence>
<evidence type="ECO:0000256" key="8">
    <source>
        <dbReference type="ARBA" id="ARBA00022729"/>
    </source>
</evidence>
<dbReference type="PANTHER" id="PTHR11705:SF147">
    <property type="entry name" value="INACTIVE METALLOCARBOXYPEPTIDASE ECM14"/>
    <property type="match status" value="1"/>
</dbReference>
<dbReference type="GO" id="GO:0005576">
    <property type="term" value="C:extracellular region"/>
    <property type="evidence" value="ECO:0007669"/>
    <property type="project" value="UniProtKB-SubCell"/>
</dbReference>
<reference evidence="17 18" key="1">
    <citation type="submission" date="2016-03" db="EMBL/GenBank/DDBJ databases">
        <title>Fine-scale spatial genetic structure of a fungal parasite of coffee scale insects.</title>
        <authorList>
            <person name="Jackson D."/>
            <person name="Zemenick K.A."/>
            <person name="Malloure B."/>
            <person name="Quandt C.A."/>
            <person name="James T.Y."/>
        </authorList>
    </citation>
    <scope>NUCLEOTIDE SEQUENCE [LARGE SCALE GENOMIC DNA]</scope>
    <source>
        <strain evidence="17 18">UM487</strain>
    </source>
</reference>
<dbReference type="PRINTS" id="PR00765">
    <property type="entry name" value="CRBOXYPTASEA"/>
</dbReference>
<organism evidence="17 18">
    <name type="scientific">Cordyceps confragosa</name>
    <name type="common">Lecanicillium lecanii</name>
    <dbReference type="NCBI Taxonomy" id="2714763"/>
    <lineage>
        <taxon>Eukaryota</taxon>
        <taxon>Fungi</taxon>
        <taxon>Dikarya</taxon>
        <taxon>Ascomycota</taxon>
        <taxon>Pezizomycotina</taxon>
        <taxon>Sordariomycetes</taxon>
        <taxon>Hypocreomycetidae</taxon>
        <taxon>Hypocreales</taxon>
        <taxon>Cordycipitaceae</taxon>
        <taxon>Akanthomyces</taxon>
    </lineage>
</organism>
<feature type="domain" description="Peptidase M14" evidence="16">
    <location>
        <begin position="256"/>
        <end position="576"/>
    </location>
</feature>